<proteinExistence type="predicted"/>
<dbReference type="OrthoDB" id="5347938at2"/>
<organism evidence="1 2">
    <name type="scientific">Corticibacter populi</name>
    <dbReference type="NCBI Taxonomy" id="1550736"/>
    <lineage>
        <taxon>Bacteria</taxon>
        <taxon>Pseudomonadati</taxon>
        <taxon>Pseudomonadota</taxon>
        <taxon>Betaproteobacteria</taxon>
        <taxon>Burkholderiales</taxon>
        <taxon>Comamonadaceae</taxon>
        <taxon>Corticibacter</taxon>
    </lineage>
</organism>
<dbReference type="InterPro" id="IPR034660">
    <property type="entry name" value="DinB/YfiT-like"/>
</dbReference>
<reference evidence="1 2" key="1">
    <citation type="submission" date="2018-10" db="EMBL/GenBank/DDBJ databases">
        <title>Draft genome of Cortibacter populi DSM10536.</title>
        <authorList>
            <person name="Bernier A.-M."/>
            <person name="Bernard K."/>
        </authorList>
    </citation>
    <scope>NUCLEOTIDE SEQUENCE [LARGE SCALE GENOMIC DNA]</scope>
    <source>
        <strain evidence="1 2">DSM 105136</strain>
    </source>
</reference>
<dbReference type="PANTHER" id="PTHR40658">
    <property type="match status" value="1"/>
</dbReference>
<dbReference type="PIRSF" id="PIRSF031551">
    <property type="entry name" value="DUF1706"/>
    <property type="match status" value="1"/>
</dbReference>
<dbReference type="InterPro" id="IPR012550">
    <property type="entry name" value="DUF1706"/>
</dbReference>
<name>A0A3M6QYS2_9BURK</name>
<evidence type="ECO:0000313" key="1">
    <source>
        <dbReference type="EMBL" id="RMX08175.1"/>
    </source>
</evidence>
<dbReference type="SUPFAM" id="SSF109854">
    <property type="entry name" value="DinB/YfiT-like putative metalloenzymes"/>
    <property type="match status" value="1"/>
</dbReference>
<dbReference type="RefSeq" id="WP_122226298.1">
    <property type="nucleotide sequence ID" value="NZ_RDQO01000001.1"/>
</dbReference>
<comment type="caution">
    <text evidence="1">The sequence shown here is derived from an EMBL/GenBank/DDBJ whole genome shotgun (WGS) entry which is preliminary data.</text>
</comment>
<dbReference type="Gene3D" id="1.20.120.450">
    <property type="entry name" value="dinb family like domain"/>
    <property type="match status" value="1"/>
</dbReference>
<protein>
    <submittedName>
        <fullName evidence="1">DfsB family protein</fullName>
    </submittedName>
</protein>
<dbReference type="AlphaFoldDB" id="A0A3M6QYS2"/>
<gene>
    <name evidence="1" type="ORF">D8I35_03410</name>
</gene>
<accession>A0A3M6QYS2</accession>
<dbReference type="Proteomes" id="UP000278006">
    <property type="component" value="Unassembled WGS sequence"/>
</dbReference>
<dbReference type="EMBL" id="RDQO01000001">
    <property type="protein sequence ID" value="RMX08175.1"/>
    <property type="molecule type" value="Genomic_DNA"/>
</dbReference>
<sequence length="172" mass="19272">MAVPQSKIELLNAIDTQFGKLQEALHAIPPEQAHTPGMEGHAKGTFMSPANLVAYLLGWNTLVLKWLQCDADGLPIDFPETGFKWNELGKLAQKFYRDYEALPWAQLLDQLVAAKTAIVARIETSNDAALYGRPWYGKWTQGRMIQFNTASPYANARNRLRAWRKALEAANG</sequence>
<evidence type="ECO:0000313" key="2">
    <source>
        <dbReference type="Proteomes" id="UP000278006"/>
    </source>
</evidence>
<keyword evidence="2" id="KW-1185">Reference proteome</keyword>
<dbReference type="PANTHER" id="PTHR40658:SF3">
    <property type="entry name" value="CLBS_DFSB FAMILY FOUR-HELIX BUNDLE PROTEIN"/>
    <property type="match status" value="1"/>
</dbReference>
<dbReference type="Pfam" id="PF08020">
    <property type="entry name" value="DUF1706"/>
    <property type="match status" value="1"/>
</dbReference>